<keyword evidence="1" id="KW-0694">RNA-binding</keyword>
<feature type="compositionally biased region" description="Acidic residues" evidence="2">
    <location>
        <begin position="216"/>
        <end position="226"/>
    </location>
</feature>
<name>A0ABP0XHQ6_9BRYO</name>
<protein>
    <recommendedName>
        <fullName evidence="3">RRM domain-containing protein</fullName>
    </recommendedName>
</protein>
<feature type="domain" description="RRM" evidence="3">
    <location>
        <begin position="380"/>
        <end position="472"/>
    </location>
</feature>
<dbReference type="Pfam" id="PF25896">
    <property type="entry name" value="HTH_AT3G52170"/>
    <property type="match status" value="1"/>
</dbReference>
<feature type="region of interest" description="Disordered" evidence="2">
    <location>
        <begin position="265"/>
        <end position="327"/>
    </location>
</feature>
<dbReference type="EMBL" id="OZ020104">
    <property type="protein sequence ID" value="CAK9278658.1"/>
    <property type="molecule type" value="Genomic_DNA"/>
</dbReference>
<sequence length="731" mass="81737">MQCQGVTTRVHVWSGGGGSRSSSNSSMAVRLWSSSVQGLLRVRFPRTRTVAPCYLFERFPRVRVTPISHRLSRAFAHAAALEEHPESTRKKERLSRQERTALVESFVLKHMDSNDGAFPSVSVVLKGTGGGRNMVKDIMSELERRYVNGSPLANALQDSSNEEDASAKIEEQDQLTDTLYEAPESGSGEDWDGTEVEELIESRNGTGRESSHDNSLNEEYEVEDEEGFSRRRNLEQAGLTLTNGQMTGASKGEIETHSELWSRLRGIGSSSSPTKKQVSPSQQEAQQKSHINGDGVRMGLEINESAGNDSDEGDDEDEEKDEDEEDVDYDHNEAAGFAAMSYPEFPEGDEYDVSRPGGFEKRSLQTNGMRMPKDALVGKYGLFVRYLSPQATAEDMREAFQDCGEIVRTQPIKSRVNSKFTYGFVDFKTPEGLKNALDKPKVYIRGVRIQKEPASSTRGKLDKALGVGAAPRSRPVLHLSEVQGGSSSGVFGSNFPKRNRYLVSVEGLPLDIPLLEVEKALSVYGEVLRCEIKHEESGACCAHMEFQTEYAQENAIRANAVHLRGMKYPIMRVDPFMASVVRLTNLQSRPEESQIAATCELFGRVEKVVVRSETMVDVYFQTSETKKMPRILNRLNEVNMDGRRWQAEPAPRLSPDSIPTLSSSNYGQEWLQHQSERMLQKVENTIKQLTVDVEDLQELVRLNRNCILSSKDHSRKTTMTSDTSFLFRGDL</sequence>
<dbReference type="InterPro" id="IPR035979">
    <property type="entry name" value="RBD_domain_sf"/>
</dbReference>
<dbReference type="InterPro" id="IPR058941">
    <property type="entry name" value="HTH_AT3G52170-like"/>
</dbReference>
<reference evidence="4" key="1">
    <citation type="submission" date="2024-02" db="EMBL/GenBank/DDBJ databases">
        <authorList>
            <consortium name="ELIXIR-Norway"/>
            <consortium name="Elixir Norway"/>
        </authorList>
    </citation>
    <scope>NUCLEOTIDE SEQUENCE</scope>
</reference>
<dbReference type="PROSITE" id="PS50102">
    <property type="entry name" value="RRM"/>
    <property type="match status" value="1"/>
</dbReference>
<evidence type="ECO:0000313" key="5">
    <source>
        <dbReference type="Proteomes" id="UP001497444"/>
    </source>
</evidence>
<dbReference type="InterPro" id="IPR000504">
    <property type="entry name" value="RRM_dom"/>
</dbReference>
<dbReference type="CDD" id="cd00590">
    <property type="entry name" value="RRM_SF"/>
    <property type="match status" value="2"/>
</dbReference>
<dbReference type="InterPro" id="IPR012677">
    <property type="entry name" value="Nucleotide-bd_a/b_plait_sf"/>
</dbReference>
<feature type="region of interest" description="Disordered" evidence="2">
    <location>
        <begin position="202"/>
        <end position="230"/>
    </location>
</feature>
<dbReference type="PANTHER" id="PTHR34568:SF5">
    <property type="entry name" value="RNA-BINDING (RRM_RBD_RNP MOTIFS) FAMILY PROTEIN"/>
    <property type="match status" value="1"/>
</dbReference>
<feature type="compositionally biased region" description="Polar residues" evidence="2">
    <location>
        <begin position="268"/>
        <end position="290"/>
    </location>
</feature>
<organism evidence="4 5">
    <name type="scientific">Sphagnum jensenii</name>
    <dbReference type="NCBI Taxonomy" id="128206"/>
    <lineage>
        <taxon>Eukaryota</taxon>
        <taxon>Viridiplantae</taxon>
        <taxon>Streptophyta</taxon>
        <taxon>Embryophyta</taxon>
        <taxon>Bryophyta</taxon>
        <taxon>Sphagnophytina</taxon>
        <taxon>Sphagnopsida</taxon>
        <taxon>Sphagnales</taxon>
        <taxon>Sphagnaceae</taxon>
        <taxon>Sphagnum</taxon>
    </lineage>
</organism>
<accession>A0ABP0XHQ6</accession>
<evidence type="ECO:0000256" key="1">
    <source>
        <dbReference type="PROSITE-ProRule" id="PRU00176"/>
    </source>
</evidence>
<feature type="compositionally biased region" description="Acidic residues" evidence="2">
    <location>
        <begin position="309"/>
        <end position="327"/>
    </location>
</feature>
<gene>
    <name evidence="4" type="ORF">CSSPJE1EN1_LOCUS24136</name>
</gene>
<dbReference type="SUPFAM" id="SSF54928">
    <property type="entry name" value="RNA-binding domain, RBD"/>
    <property type="match status" value="2"/>
</dbReference>
<evidence type="ECO:0000313" key="4">
    <source>
        <dbReference type="EMBL" id="CAK9278658.1"/>
    </source>
</evidence>
<dbReference type="SMART" id="SM00360">
    <property type="entry name" value="RRM"/>
    <property type="match status" value="2"/>
</dbReference>
<dbReference type="PANTHER" id="PTHR34568">
    <property type="entry name" value="RRM DOMAIN-CONTAINING PROTEIN"/>
    <property type="match status" value="1"/>
</dbReference>
<keyword evidence="5" id="KW-1185">Reference proteome</keyword>
<evidence type="ECO:0000259" key="3">
    <source>
        <dbReference type="PROSITE" id="PS50102"/>
    </source>
</evidence>
<proteinExistence type="predicted"/>
<evidence type="ECO:0000256" key="2">
    <source>
        <dbReference type="SAM" id="MobiDB-lite"/>
    </source>
</evidence>
<dbReference type="Gene3D" id="3.30.70.330">
    <property type="match status" value="2"/>
</dbReference>
<dbReference type="InterPro" id="IPR058942">
    <property type="entry name" value="AT3G52170-like"/>
</dbReference>
<dbReference type="Proteomes" id="UP001497444">
    <property type="component" value="Chromosome 9"/>
</dbReference>
<dbReference type="Pfam" id="PF00076">
    <property type="entry name" value="RRM_1"/>
    <property type="match status" value="1"/>
</dbReference>